<sequence>MKFIQLALFFLIGISTTDTSNKTQQIFKKIGKRFSLSEHGLIQRFKFYWKTQEDVDAARNHSAQLVALHLLRQSSNHNYKFQESADILYSLMDINFEGKICGGMEMLNFYQMAEFWKRQRGTYRRNSGEKVSWSPVPTESINDNIFLVSFMAHSTWEYSSKISYLVKMELLGEKPYSNYTLTRIEEVGACTEYGVTNLENTDIFLDLHETDPERVDTRKKVFKHFYELFTMDREESVIPFNWLSYTGVSADLDIQVCHGSELKKIGKYNFIDWWLWFQKMYHPVKGDQHTAVQLTGGEYDRFVFRVTMRVQIGTLIDNPVEEFNFKIQVRYNVYGDKEWNIDKFEVMCPLVAVPEIDLMKKHAIAFNQVIGARIQKMVDAPEMWYTAVDALTTLTSRKFEIRNCAGLNGETMEKANNFADLTHKFWELNKSTNGRMEGYDLGGISEFSEISEKVWLYIFIIWTPQPEILVHQSQWTFGLEWNSDLQAFSIFSMILRCPKNGKERKRFITLH</sequence>
<dbReference type="SMR" id="Q9XXL1"/>
<dbReference type="STRING" id="6239.ZK1225.5.1"/>
<dbReference type="CTD" id="173186"/>
<organism evidence="3 4">
    <name type="scientific">Caenorhabditis elegans</name>
    <dbReference type="NCBI Taxonomy" id="6239"/>
    <lineage>
        <taxon>Eukaryota</taxon>
        <taxon>Metazoa</taxon>
        <taxon>Ecdysozoa</taxon>
        <taxon>Nematoda</taxon>
        <taxon>Chromadorea</taxon>
        <taxon>Rhabditida</taxon>
        <taxon>Rhabditina</taxon>
        <taxon>Rhabditomorpha</taxon>
        <taxon>Rhabditoidea</taxon>
        <taxon>Rhabditidae</taxon>
        <taxon>Peloderinae</taxon>
        <taxon>Caenorhabditis</taxon>
    </lineage>
</organism>
<gene>
    <name evidence="3" type="ORF">CELE_ZK1225.5</name>
    <name evidence="3 5" type="ORF">ZK1225.5</name>
</gene>
<dbReference type="OrthoDB" id="5903975at2759"/>
<keyword evidence="1" id="KW-0732">Signal</keyword>
<evidence type="ECO:0000259" key="2">
    <source>
        <dbReference type="Pfam" id="PF26529"/>
    </source>
</evidence>
<dbReference type="FunCoup" id="Q9XXL1">
    <property type="interactions" value="279"/>
</dbReference>
<feature type="domain" description="NTF2-like" evidence="2">
    <location>
        <begin position="357"/>
        <end position="501"/>
    </location>
</feature>
<dbReference type="AlphaFoldDB" id="Q9XXL1"/>
<proteinExistence type="predicted"/>
<dbReference type="AGR" id="WB:WBGene00014239"/>
<dbReference type="InterPro" id="IPR058879">
    <property type="entry name" value="NTF2-like_dom_nem"/>
</dbReference>
<dbReference type="EMBL" id="BX284601">
    <property type="protein sequence ID" value="CAA18376.1"/>
    <property type="molecule type" value="Genomic_DNA"/>
</dbReference>
<dbReference type="InParanoid" id="Q9XXL1"/>
<feature type="signal peptide" evidence="1">
    <location>
        <begin position="1"/>
        <end position="19"/>
    </location>
</feature>
<dbReference type="Proteomes" id="UP000001940">
    <property type="component" value="Chromosome I"/>
</dbReference>
<dbReference type="Bgee" id="WBGene00014239">
    <property type="expression patterns" value="Expressed in material anatomical entity and 2 other cell types or tissues"/>
</dbReference>
<evidence type="ECO:0000313" key="4">
    <source>
        <dbReference type="Proteomes" id="UP000001940"/>
    </source>
</evidence>
<dbReference type="Pfam" id="PF26529">
    <property type="entry name" value="NTF2_2"/>
    <property type="match status" value="3"/>
</dbReference>
<name>Q9XXL1_CAEEL</name>
<accession>Q9XXL1</accession>
<dbReference type="RefSeq" id="NP_493317.1">
    <property type="nucleotide sequence ID" value="NM_060916.6"/>
</dbReference>
<reference evidence="3 4" key="1">
    <citation type="journal article" date="1998" name="Science">
        <title>Genome sequence of the nematode C. elegans: a platform for investigating biology.</title>
        <authorList>
            <consortium name="The C. elegans sequencing consortium"/>
            <person name="Sulson J.E."/>
            <person name="Waterston R."/>
        </authorList>
    </citation>
    <scope>NUCLEOTIDE SEQUENCE [LARGE SCALE GENOMIC DNA]</scope>
    <source>
        <strain evidence="3 4">Bristol N2</strain>
    </source>
</reference>
<dbReference type="eggNOG" id="KOG4209">
    <property type="taxonomic scope" value="Eukaryota"/>
</dbReference>
<evidence type="ECO:0000313" key="3">
    <source>
        <dbReference type="EMBL" id="CAA18376.1"/>
    </source>
</evidence>
<dbReference type="UCSC" id="ZK1225.5">
    <property type="organism name" value="c. elegans"/>
</dbReference>
<dbReference type="OMA" id="NGRMEGY"/>
<keyword evidence="4" id="KW-1185">Reference proteome</keyword>
<dbReference type="GeneID" id="173186"/>
<dbReference type="PhylomeDB" id="Q9XXL1"/>
<feature type="domain" description="NTF2-like" evidence="2">
    <location>
        <begin position="212"/>
        <end position="349"/>
    </location>
</feature>
<dbReference type="PaxDb" id="6239-ZK1225.5"/>
<dbReference type="KEGG" id="cel:CELE_ZK1225.5"/>
<evidence type="ECO:0000313" key="5">
    <source>
        <dbReference type="WormBase" id="ZK1225.5"/>
    </source>
</evidence>
<dbReference type="WormBase" id="ZK1225.5">
    <property type="protein sequence ID" value="CE19344"/>
    <property type="gene ID" value="WBGene00014239"/>
</dbReference>
<protein>
    <submittedName>
        <fullName evidence="3">FSA_C domain-containing protein</fullName>
    </submittedName>
</protein>
<dbReference type="PIR" id="T27716">
    <property type="entry name" value="T27716"/>
</dbReference>
<feature type="domain" description="NTF2-like" evidence="2">
    <location>
        <begin position="54"/>
        <end position="194"/>
    </location>
</feature>
<dbReference type="HOGENOM" id="CLU_038306_0_0_1"/>
<evidence type="ECO:0000256" key="1">
    <source>
        <dbReference type="SAM" id="SignalP"/>
    </source>
</evidence>
<feature type="chain" id="PRO_5004336838" evidence="1">
    <location>
        <begin position="20"/>
        <end position="511"/>
    </location>
</feature>